<keyword evidence="1" id="KW-0472">Membrane</keyword>
<evidence type="ECO:0000256" key="1">
    <source>
        <dbReference type="SAM" id="Phobius"/>
    </source>
</evidence>
<name>A0A2G5VCW7_9PELO</name>
<proteinExistence type="predicted"/>
<evidence type="ECO:0008006" key="4">
    <source>
        <dbReference type="Google" id="ProtNLM"/>
    </source>
</evidence>
<protein>
    <recommendedName>
        <fullName evidence="4">CX domain-containing protein</fullName>
    </recommendedName>
</protein>
<accession>A0A2G5VCW7</accession>
<dbReference type="EMBL" id="PDUG01000002">
    <property type="protein sequence ID" value="PIC49603.1"/>
    <property type="molecule type" value="Genomic_DNA"/>
</dbReference>
<reference evidence="3" key="1">
    <citation type="submission" date="2017-10" db="EMBL/GenBank/DDBJ databases">
        <title>Rapid genome shrinkage in a self-fertile nematode reveals novel sperm competition proteins.</title>
        <authorList>
            <person name="Yin D."/>
            <person name="Schwarz E.M."/>
            <person name="Thomas C.G."/>
            <person name="Felde R.L."/>
            <person name="Korf I.F."/>
            <person name="Cutter A.D."/>
            <person name="Schartner C.M."/>
            <person name="Ralston E.J."/>
            <person name="Meyer B.J."/>
            <person name="Haag E.S."/>
        </authorList>
    </citation>
    <scope>NUCLEOTIDE SEQUENCE [LARGE SCALE GENOMIC DNA]</scope>
    <source>
        <strain evidence="3">JU1422</strain>
    </source>
</reference>
<organism evidence="2 3">
    <name type="scientific">Caenorhabditis nigoni</name>
    <dbReference type="NCBI Taxonomy" id="1611254"/>
    <lineage>
        <taxon>Eukaryota</taxon>
        <taxon>Metazoa</taxon>
        <taxon>Ecdysozoa</taxon>
        <taxon>Nematoda</taxon>
        <taxon>Chromadorea</taxon>
        <taxon>Rhabditida</taxon>
        <taxon>Rhabditina</taxon>
        <taxon>Rhabditomorpha</taxon>
        <taxon>Rhabditoidea</taxon>
        <taxon>Rhabditidae</taxon>
        <taxon>Peloderinae</taxon>
        <taxon>Caenorhabditis</taxon>
    </lineage>
</organism>
<gene>
    <name evidence="2" type="primary">Cnig_chr_II.g8153</name>
    <name evidence="2" type="ORF">B9Z55_008153</name>
</gene>
<evidence type="ECO:0000313" key="2">
    <source>
        <dbReference type="EMBL" id="PIC49603.1"/>
    </source>
</evidence>
<keyword evidence="1" id="KW-1133">Transmembrane helix</keyword>
<feature type="transmembrane region" description="Helical" evidence="1">
    <location>
        <begin position="87"/>
        <end position="111"/>
    </location>
</feature>
<evidence type="ECO:0000313" key="3">
    <source>
        <dbReference type="Proteomes" id="UP000230233"/>
    </source>
</evidence>
<comment type="caution">
    <text evidence="2">The sequence shown here is derived from an EMBL/GenBank/DDBJ whole genome shotgun (WGS) entry which is preliminary data.</text>
</comment>
<dbReference type="Proteomes" id="UP000230233">
    <property type="component" value="Chromosome II"/>
</dbReference>
<keyword evidence="3" id="KW-1185">Reference proteome</keyword>
<keyword evidence="1" id="KW-0812">Transmembrane</keyword>
<dbReference type="AlphaFoldDB" id="A0A2G5VCW7"/>
<sequence>MSIQLLNGPRNLAIQKCVEPKNQEYEDLYEIYEKLSETDKNYARNLMKPFCEEFFETKEYKDDRKDTCGYKACCEVLGFRDFWNQTWFYLVCSGSAVLLFLLISGLLIFWIHRKRKEDSSSKYKGYVGKAERF</sequence>